<evidence type="ECO:0000313" key="1">
    <source>
        <dbReference type="EMBL" id="CAE6879690.1"/>
    </source>
</evidence>
<protein>
    <submittedName>
        <fullName evidence="1">Uncharacterized protein</fullName>
    </submittedName>
</protein>
<dbReference type="Proteomes" id="UP000675121">
    <property type="component" value="Unassembled WGS sequence"/>
</dbReference>
<name>A0A9N8MNR3_9BURK</name>
<accession>A0A9N8MNR3</accession>
<keyword evidence="2" id="KW-1185">Reference proteome</keyword>
<sequence length="40" mass="4757">MIRRLEYVLASRRTEPWPDLHSYLDFAFTCRSQSASRLPS</sequence>
<evidence type="ECO:0000313" key="2">
    <source>
        <dbReference type="Proteomes" id="UP000675121"/>
    </source>
</evidence>
<dbReference type="AlphaFoldDB" id="A0A9N8MNR3"/>
<proteinExistence type="predicted"/>
<comment type="caution">
    <text evidence="1">The sequence shown here is derived from an EMBL/GenBank/DDBJ whole genome shotgun (WGS) entry which is preliminary data.</text>
</comment>
<gene>
    <name evidence="1" type="ORF">R70211_02029</name>
</gene>
<reference evidence="1" key="1">
    <citation type="submission" date="2021-02" db="EMBL/GenBank/DDBJ databases">
        <authorList>
            <person name="Vanwijnsberghe S."/>
        </authorList>
    </citation>
    <scope>NUCLEOTIDE SEQUENCE</scope>
    <source>
        <strain evidence="1">R-70211</strain>
    </source>
</reference>
<dbReference type="EMBL" id="CAJNAS010000005">
    <property type="protein sequence ID" value="CAE6879690.1"/>
    <property type="molecule type" value="Genomic_DNA"/>
</dbReference>
<organism evidence="1 2">
    <name type="scientific">Paraburkholderia domus</name>
    <dbReference type="NCBI Taxonomy" id="2793075"/>
    <lineage>
        <taxon>Bacteria</taxon>
        <taxon>Pseudomonadati</taxon>
        <taxon>Pseudomonadota</taxon>
        <taxon>Betaproteobacteria</taxon>
        <taxon>Burkholderiales</taxon>
        <taxon>Burkholderiaceae</taxon>
        <taxon>Paraburkholderia</taxon>
    </lineage>
</organism>